<proteinExistence type="predicted"/>
<name>A0A554VDK2_9FLAO</name>
<dbReference type="EMBL" id="VLNR01000068">
    <property type="protein sequence ID" value="TSE04992.1"/>
    <property type="molecule type" value="Genomic_DNA"/>
</dbReference>
<comment type="caution">
    <text evidence="3">The sequence shown here is derived from an EMBL/GenBank/DDBJ whole genome shotgun (WGS) entry which is preliminary data.</text>
</comment>
<evidence type="ECO:0000313" key="3">
    <source>
        <dbReference type="EMBL" id="TSE04992.1"/>
    </source>
</evidence>
<evidence type="ECO:0000256" key="2">
    <source>
        <dbReference type="SAM" id="Phobius"/>
    </source>
</evidence>
<evidence type="ECO:0000256" key="1">
    <source>
        <dbReference type="SAM" id="Coils"/>
    </source>
</evidence>
<dbReference type="RefSeq" id="WP_143918281.1">
    <property type="nucleotide sequence ID" value="NZ_CANLFO010000007.1"/>
</dbReference>
<keyword evidence="2" id="KW-0472">Membrane</keyword>
<sequence length="186" mass="21335">MNNDNIEKLFERMEDQLDIYEPSANHKARFLEKLQGQGKVVPLKPKKRNWYTPIAIAASVAILFGIVTMTSKIDTKEEVDLASVSPQMEETQSFFTSAIQVQLEEINKISSPETKKLVTDAMLQLEKLESDYETLKKDLFHSGNDKRVISAMIQNFQQRANLLEDVLQKINDIKEFKLSENENSIL</sequence>
<dbReference type="OrthoDB" id="1143801at2"/>
<dbReference type="AlphaFoldDB" id="A0A554VDK2"/>
<reference evidence="3 4" key="1">
    <citation type="submission" date="2019-07" db="EMBL/GenBank/DDBJ databases">
        <title>The draft genome sequence of Aquimarina algiphila M91.</title>
        <authorList>
            <person name="Meng X."/>
        </authorList>
    </citation>
    <scope>NUCLEOTIDE SEQUENCE [LARGE SCALE GENOMIC DNA]</scope>
    <source>
        <strain evidence="3 4">M91</strain>
    </source>
</reference>
<keyword evidence="1" id="KW-0175">Coiled coil</keyword>
<keyword evidence="2" id="KW-1133">Transmembrane helix</keyword>
<feature type="transmembrane region" description="Helical" evidence="2">
    <location>
        <begin position="50"/>
        <end position="69"/>
    </location>
</feature>
<protein>
    <recommendedName>
        <fullName evidence="5">Anti-sigma factor</fullName>
    </recommendedName>
</protein>
<accession>A0A554VDK2</accession>
<evidence type="ECO:0000313" key="4">
    <source>
        <dbReference type="Proteomes" id="UP000318833"/>
    </source>
</evidence>
<feature type="coiled-coil region" evidence="1">
    <location>
        <begin position="118"/>
        <end position="173"/>
    </location>
</feature>
<dbReference type="Proteomes" id="UP000318833">
    <property type="component" value="Unassembled WGS sequence"/>
</dbReference>
<gene>
    <name evidence="3" type="ORF">FOF46_24510</name>
</gene>
<keyword evidence="4" id="KW-1185">Reference proteome</keyword>
<evidence type="ECO:0008006" key="5">
    <source>
        <dbReference type="Google" id="ProtNLM"/>
    </source>
</evidence>
<organism evidence="3 4">
    <name type="scientific">Aquimarina algiphila</name>
    <dbReference type="NCBI Taxonomy" id="2047982"/>
    <lineage>
        <taxon>Bacteria</taxon>
        <taxon>Pseudomonadati</taxon>
        <taxon>Bacteroidota</taxon>
        <taxon>Flavobacteriia</taxon>
        <taxon>Flavobacteriales</taxon>
        <taxon>Flavobacteriaceae</taxon>
        <taxon>Aquimarina</taxon>
    </lineage>
</organism>
<keyword evidence="2" id="KW-0812">Transmembrane</keyword>